<dbReference type="RefSeq" id="WP_003106839.1">
    <property type="nucleotide sequence ID" value="NZ_BAWT01000002.1"/>
</dbReference>
<name>A0A0E2UA25_9STRE</name>
<reference evidence="1" key="1">
    <citation type="submission" date="2023-03" db="EMBL/GenBank/DDBJ databases">
        <authorList>
            <person name="Shen W."/>
            <person name="Cai J."/>
        </authorList>
    </citation>
    <scope>NUCLEOTIDE SEQUENCE</scope>
    <source>
        <strain evidence="1">P82-2</strain>
    </source>
</reference>
<comment type="caution">
    <text evidence="1">The sequence shown here is derived from an EMBL/GenBank/DDBJ whole genome shotgun (WGS) entry which is preliminary data.</text>
</comment>
<dbReference type="OrthoDB" id="9797976at2"/>
<dbReference type="OMA" id="FCVGPMT"/>
<accession>A0A0E2UA25</accession>
<dbReference type="Proteomes" id="UP001180515">
    <property type="component" value="Unassembled WGS sequence"/>
</dbReference>
<dbReference type="AlphaFoldDB" id="A0A0E2UA25"/>
<proteinExistence type="predicted"/>
<dbReference type="InterPro" id="IPR007563">
    <property type="entry name" value="DUF554"/>
</dbReference>
<dbReference type="EMBL" id="JARQAG010000003">
    <property type="protein sequence ID" value="MDT2731339.1"/>
    <property type="molecule type" value="Genomic_DNA"/>
</dbReference>
<evidence type="ECO:0000313" key="2">
    <source>
        <dbReference type="Proteomes" id="UP001180515"/>
    </source>
</evidence>
<organism evidence="1 2">
    <name type="scientific">Streptococcus parauberis</name>
    <dbReference type="NCBI Taxonomy" id="1348"/>
    <lineage>
        <taxon>Bacteria</taxon>
        <taxon>Bacillati</taxon>
        <taxon>Bacillota</taxon>
        <taxon>Bacilli</taxon>
        <taxon>Lactobacillales</taxon>
        <taxon>Streptococcaceae</taxon>
        <taxon>Streptococcus</taxon>
    </lineage>
</organism>
<dbReference type="eggNOG" id="COG1811">
    <property type="taxonomic scope" value="Bacteria"/>
</dbReference>
<evidence type="ECO:0000313" key="1">
    <source>
        <dbReference type="EMBL" id="MDT2731339.1"/>
    </source>
</evidence>
<dbReference type="Pfam" id="PF04474">
    <property type="entry name" value="DUF554"/>
    <property type="match status" value="1"/>
</dbReference>
<dbReference type="PANTHER" id="PTHR36111:SF2">
    <property type="entry name" value="INNER MEMBRANE PROTEIN"/>
    <property type="match status" value="1"/>
</dbReference>
<protein>
    <submittedName>
        <fullName evidence="1">DUF554 domain-containing protein</fullName>
    </submittedName>
</protein>
<sequence length="237" mass="24664">MFALGTLIDASAILFAGIVGKYFGRQLNERHQESLSMATGVSVLFIGISGAMSGMLQMSKESLISGGSMLVVACLALGALIGEVINIEGSFEKFGQWLKVKSGNSKDPDFVNAFVVATLTVCIGAMAVIGPLQDGISGDISLLLTKSVLDFIIVIVLSSSLGKGAVFSAFPVLIIQGAITAFAHILKPIMTDGALANISLVGSILIFCVGLNIVFGKRIRVANMLPALVFAASVAYF</sequence>
<dbReference type="PANTHER" id="PTHR36111">
    <property type="entry name" value="INNER MEMBRANE PROTEIN-RELATED"/>
    <property type="match status" value="1"/>
</dbReference>
<gene>
    <name evidence="1" type="ORF">P7G31_03605</name>
</gene>